<sequence>MKADINAINDLENYLKPFAREICTINKNLYEENQILDDIENYFNKFSIKETDYGHEGRVWILIGKEDGKCYKSLMVAQSENIYDEITKDVQRMYNHMFHDKDDGTWETKIKYDLDVFKNPSKKESDGDLYLYQPDDKQGKKAYFYRYLKKKYNVLKFYEVMIDKFLEPGDLTDLLKKNLYEISKDYYCESLLAIKTDCKNWEPYGSGVGKRFYFQFLSETD</sequence>
<gene>
    <name evidence="1" type="ORF">CRLFYP8_01752</name>
</gene>
<evidence type="ECO:0000313" key="1">
    <source>
        <dbReference type="EMBL" id="VYT63238.1"/>
    </source>
</evidence>
<dbReference type="AlphaFoldDB" id="A0A6N2YC61"/>
<organism evidence="1">
    <name type="scientific">Thomasclavelia ramosa</name>
    <dbReference type="NCBI Taxonomy" id="1547"/>
    <lineage>
        <taxon>Bacteria</taxon>
        <taxon>Bacillati</taxon>
        <taxon>Bacillota</taxon>
        <taxon>Erysipelotrichia</taxon>
        <taxon>Erysipelotrichales</taxon>
        <taxon>Coprobacillaceae</taxon>
        <taxon>Thomasclavelia</taxon>
    </lineage>
</organism>
<proteinExistence type="predicted"/>
<name>A0A6N2YC61_9FIRM</name>
<dbReference type="EMBL" id="CACRTL010000015">
    <property type="protein sequence ID" value="VYT63238.1"/>
    <property type="molecule type" value="Genomic_DNA"/>
</dbReference>
<dbReference type="RefSeq" id="WP_156635229.1">
    <property type="nucleotide sequence ID" value="NZ_CACRTL010000015.1"/>
</dbReference>
<reference evidence="1" key="1">
    <citation type="submission" date="2019-11" db="EMBL/GenBank/DDBJ databases">
        <authorList>
            <person name="Feng L."/>
        </authorList>
    </citation>
    <scope>NUCLEOTIDE SEQUENCE</scope>
    <source>
        <strain evidence="1">CramosumLFYP8</strain>
    </source>
</reference>
<protein>
    <submittedName>
        <fullName evidence="1">Uncharacterized protein</fullName>
    </submittedName>
</protein>
<accession>A0A6N2YC61</accession>